<feature type="region of interest" description="Disordered" evidence="1">
    <location>
        <begin position="89"/>
        <end position="108"/>
    </location>
</feature>
<evidence type="ECO:0000256" key="1">
    <source>
        <dbReference type="SAM" id="MobiDB-lite"/>
    </source>
</evidence>
<accession>A0A194WUT9</accession>
<keyword evidence="2" id="KW-1133">Transmembrane helix</keyword>
<keyword evidence="2" id="KW-0812">Transmembrane</keyword>
<gene>
    <name evidence="3" type="ORF">LY89DRAFT_786605</name>
</gene>
<dbReference type="Proteomes" id="UP000070700">
    <property type="component" value="Unassembled WGS sequence"/>
</dbReference>
<dbReference type="OrthoDB" id="5329749at2759"/>
<protein>
    <submittedName>
        <fullName evidence="3">Uncharacterized protein</fullName>
    </submittedName>
</protein>
<evidence type="ECO:0000313" key="4">
    <source>
        <dbReference type="Proteomes" id="UP000070700"/>
    </source>
</evidence>
<reference evidence="3 4" key="1">
    <citation type="submission" date="2015-10" db="EMBL/GenBank/DDBJ databases">
        <title>Full genome of DAOMC 229536 Phialocephala scopiformis, a fungal endophyte of spruce producing the potent anti-insectan compound rugulosin.</title>
        <authorList>
            <consortium name="DOE Joint Genome Institute"/>
            <person name="Walker A.K."/>
            <person name="Frasz S.L."/>
            <person name="Seifert K.A."/>
            <person name="Miller J.D."/>
            <person name="Mondo S.J."/>
            <person name="Labutti K."/>
            <person name="Lipzen A."/>
            <person name="Dockter R."/>
            <person name="Kennedy M."/>
            <person name="Grigoriev I.V."/>
            <person name="Spatafora J.W."/>
        </authorList>
    </citation>
    <scope>NUCLEOTIDE SEQUENCE [LARGE SCALE GENOMIC DNA]</scope>
    <source>
        <strain evidence="3 4">CBS 120377</strain>
    </source>
</reference>
<name>A0A194WUT9_MOLSC</name>
<keyword evidence="2" id="KW-0472">Membrane</keyword>
<feature type="transmembrane region" description="Helical" evidence="2">
    <location>
        <begin position="12"/>
        <end position="33"/>
    </location>
</feature>
<dbReference type="RefSeq" id="XP_018066088.1">
    <property type="nucleotide sequence ID" value="XM_018223001.1"/>
</dbReference>
<dbReference type="InParanoid" id="A0A194WUT9"/>
<feature type="compositionally biased region" description="Acidic residues" evidence="1">
    <location>
        <begin position="89"/>
        <end position="98"/>
    </location>
</feature>
<evidence type="ECO:0000256" key="2">
    <source>
        <dbReference type="SAM" id="Phobius"/>
    </source>
</evidence>
<proteinExistence type="predicted"/>
<dbReference type="AlphaFoldDB" id="A0A194WUT9"/>
<evidence type="ECO:0000313" key="3">
    <source>
        <dbReference type="EMBL" id="KUJ11733.1"/>
    </source>
</evidence>
<dbReference type="KEGG" id="psco:LY89DRAFT_786605"/>
<dbReference type="GeneID" id="28832727"/>
<sequence>MDTPLTTTSNVLSILTFLLGLLASYLTFYTLTLSASSEILAFKSDLEATKATLKSVLECCGSESCLAPVERDGGLMREIEVLERLVGELEEDEDEEEGMGGGRGGKKKGRYMGWRQVWRRVRWVGRRKEMRRRMERIVWLKMEVSVGEMDLLLRKMVAQVHVMTERFEKGDKGKVELDDLSC</sequence>
<dbReference type="EMBL" id="KQ947426">
    <property type="protein sequence ID" value="KUJ11733.1"/>
    <property type="molecule type" value="Genomic_DNA"/>
</dbReference>
<keyword evidence="4" id="KW-1185">Reference proteome</keyword>
<organism evidence="3 4">
    <name type="scientific">Mollisia scopiformis</name>
    <name type="common">Conifer needle endophyte fungus</name>
    <name type="synonym">Phialocephala scopiformis</name>
    <dbReference type="NCBI Taxonomy" id="149040"/>
    <lineage>
        <taxon>Eukaryota</taxon>
        <taxon>Fungi</taxon>
        <taxon>Dikarya</taxon>
        <taxon>Ascomycota</taxon>
        <taxon>Pezizomycotina</taxon>
        <taxon>Leotiomycetes</taxon>
        <taxon>Helotiales</taxon>
        <taxon>Mollisiaceae</taxon>
        <taxon>Mollisia</taxon>
    </lineage>
</organism>